<dbReference type="PANTHER" id="PTHR18964">
    <property type="entry name" value="ROK (REPRESSOR, ORF, KINASE) FAMILY"/>
    <property type="match status" value="1"/>
</dbReference>
<reference evidence="2" key="1">
    <citation type="journal article" date="2020" name="mSystems">
        <title>Genome- and Community-Level Interaction Insights into Carbon Utilization and Element Cycling Functions of Hydrothermarchaeota in Hydrothermal Sediment.</title>
        <authorList>
            <person name="Zhou Z."/>
            <person name="Liu Y."/>
            <person name="Xu W."/>
            <person name="Pan J."/>
            <person name="Luo Z.H."/>
            <person name="Li M."/>
        </authorList>
    </citation>
    <scope>NUCLEOTIDE SEQUENCE [LARGE SCALE GENOMIC DNA]</scope>
    <source>
        <strain evidence="2">SpSt-1181</strain>
    </source>
</reference>
<accession>A0A831SN23</accession>
<dbReference type="EMBL" id="DSBW01000168">
    <property type="protein sequence ID" value="HED31542.1"/>
    <property type="molecule type" value="Genomic_DNA"/>
</dbReference>
<sequence length="328" mass="34543">MRWALGVDLGGTAVKLAVIEEGGGLVLHERHATVLDKGPEGIVSQIAKLSYGLYRKYTTSSNDSGFCGIGVGVPGAVDKEREVLSYPPNLPGWTRFPLRSALDSELSKLLGRDAVTVIDNDANAAALGEAFFGAGKECNDFMLVTLGTGVGGGIVLDRSLYRGSHGSAGEIGYMTIDYRGSSHHAGITGTVESLIGKQHIASLGRARYREHARELWNESVHGPELSRLSPRTLEKAARAGDTVAESVWDEVGTVLGVALASVTALVDIRTFLIGGGISAAGDLIVRPAYRQLLRSTLPSMHDDLRIIPASLGNQAGVYGAAALCFDAC</sequence>
<name>A0A831SN23_PROAE</name>
<dbReference type="InterPro" id="IPR043129">
    <property type="entry name" value="ATPase_NBD"/>
</dbReference>
<gene>
    <name evidence="2" type="ORF">ENN50_07660</name>
</gene>
<protein>
    <submittedName>
        <fullName evidence="2">ROK family protein</fullName>
    </submittedName>
</protein>
<dbReference type="SUPFAM" id="SSF53067">
    <property type="entry name" value="Actin-like ATPase domain"/>
    <property type="match status" value="1"/>
</dbReference>
<dbReference type="InterPro" id="IPR000600">
    <property type="entry name" value="ROK"/>
</dbReference>
<organism evidence="2">
    <name type="scientific">Prosthecochloris aestuarii</name>
    <dbReference type="NCBI Taxonomy" id="1102"/>
    <lineage>
        <taxon>Bacteria</taxon>
        <taxon>Pseudomonadati</taxon>
        <taxon>Chlorobiota</taxon>
        <taxon>Chlorobiia</taxon>
        <taxon>Chlorobiales</taxon>
        <taxon>Chlorobiaceae</taxon>
        <taxon>Prosthecochloris</taxon>
    </lineage>
</organism>
<proteinExistence type="inferred from homology"/>
<comment type="caution">
    <text evidence="2">The sequence shown here is derived from an EMBL/GenBank/DDBJ whole genome shotgun (WGS) entry which is preliminary data.</text>
</comment>
<dbReference type="AlphaFoldDB" id="A0A831SN23"/>
<dbReference type="Proteomes" id="UP000886335">
    <property type="component" value="Unassembled WGS sequence"/>
</dbReference>
<dbReference type="Pfam" id="PF00480">
    <property type="entry name" value="ROK"/>
    <property type="match status" value="1"/>
</dbReference>
<comment type="similarity">
    <text evidence="1">Belongs to the ROK (NagC/XylR) family.</text>
</comment>
<dbReference type="PANTHER" id="PTHR18964:SF149">
    <property type="entry name" value="BIFUNCTIONAL UDP-N-ACETYLGLUCOSAMINE 2-EPIMERASE_N-ACETYLMANNOSAMINE KINASE"/>
    <property type="match status" value="1"/>
</dbReference>
<dbReference type="Gene3D" id="3.30.420.40">
    <property type="match status" value="2"/>
</dbReference>
<evidence type="ECO:0000313" key="2">
    <source>
        <dbReference type="EMBL" id="HED31542.1"/>
    </source>
</evidence>
<evidence type="ECO:0000256" key="1">
    <source>
        <dbReference type="ARBA" id="ARBA00006479"/>
    </source>
</evidence>